<evidence type="ECO:0000256" key="14">
    <source>
        <dbReference type="ARBA" id="ARBA00022989"/>
    </source>
</evidence>
<keyword evidence="13" id="KW-0735">Signal-anchor</keyword>
<evidence type="ECO:0000313" key="27">
    <source>
        <dbReference type="EMBL" id="CAH0395171.1"/>
    </source>
</evidence>
<dbReference type="GO" id="GO:0043171">
    <property type="term" value="P:peptide catabolic process"/>
    <property type="evidence" value="ECO:0007669"/>
    <property type="project" value="TreeGrafter"/>
</dbReference>
<dbReference type="AlphaFoldDB" id="A0A9P0AN52"/>
<organism evidence="27 28">
    <name type="scientific">Bemisia tabaci</name>
    <name type="common">Sweetpotato whitefly</name>
    <name type="synonym">Aleurodes tabaci</name>
    <dbReference type="NCBI Taxonomy" id="7038"/>
    <lineage>
        <taxon>Eukaryota</taxon>
        <taxon>Metazoa</taxon>
        <taxon>Ecdysozoa</taxon>
        <taxon>Arthropoda</taxon>
        <taxon>Hexapoda</taxon>
        <taxon>Insecta</taxon>
        <taxon>Pterygota</taxon>
        <taxon>Neoptera</taxon>
        <taxon>Paraneoptera</taxon>
        <taxon>Hemiptera</taxon>
        <taxon>Sternorrhyncha</taxon>
        <taxon>Aleyrodoidea</taxon>
        <taxon>Aleyrodidae</taxon>
        <taxon>Aleyrodinae</taxon>
        <taxon>Bemisia</taxon>
    </lineage>
</organism>
<evidence type="ECO:0000256" key="21">
    <source>
        <dbReference type="PIRSR" id="PIRSR634016-4"/>
    </source>
</evidence>
<dbReference type="FunFam" id="2.60.40.1730:FF:000012">
    <property type="entry name" value="Aminopeptidase N"/>
    <property type="match status" value="1"/>
</dbReference>
<keyword evidence="4 22" id="KW-0031">Aminopeptidase</keyword>
<keyword evidence="7 22" id="KW-0645">Protease</keyword>
<feature type="domain" description="Aminopeptidase N-like N-terminal" evidence="26">
    <location>
        <begin position="33"/>
        <end position="236"/>
    </location>
</feature>
<dbReference type="InterPro" id="IPR027268">
    <property type="entry name" value="Peptidase_M4/M1_CTD_sf"/>
</dbReference>
<keyword evidence="11 22" id="KW-0378">Hydrolase</keyword>
<keyword evidence="10 23" id="KW-0732">Signal</keyword>
<dbReference type="PANTHER" id="PTHR11533">
    <property type="entry name" value="PROTEASE M1 ZINC METALLOPROTEASE"/>
    <property type="match status" value="1"/>
</dbReference>
<comment type="subcellular location">
    <subcellularLocation>
        <location evidence="2">Cell membrane</location>
        <topology evidence="2">Lipid-anchor</topology>
        <topology evidence="2">GPI-anchor</topology>
    </subcellularLocation>
    <subcellularLocation>
        <location evidence="1">Membrane</location>
        <topology evidence="1">Single-pass type II membrane protein</topology>
    </subcellularLocation>
</comment>
<dbReference type="Gene3D" id="2.60.40.1910">
    <property type="match status" value="1"/>
</dbReference>
<feature type="binding site" evidence="20">
    <location>
        <position position="345"/>
    </location>
    <ligand>
        <name>Zn(2+)</name>
        <dbReference type="ChEBI" id="CHEBI:29105"/>
        <note>catalytic</note>
    </ligand>
</feature>
<dbReference type="GO" id="GO:0006508">
    <property type="term" value="P:proteolysis"/>
    <property type="evidence" value="ECO:0007669"/>
    <property type="project" value="UniProtKB-KW"/>
</dbReference>
<evidence type="ECO:0000256" key="3">
    <source>
        <dbReference type="ARBA" id="ARBA00010136"/>
    </source>
</evidence>
<evidence type="ECO:0000259" key="24">
    <source>
        <dbReference type="Pfam" id="PF01433"/>
    </source>
</evidence>
<dbReference type="Gene3D" id="1.25.50.20">
    <property type="match status" value="1"/>
</dbReference>
<evidence type="ECO:0000256" key="22">
    <source>
        <dbReference type="RuleBase" id="RU364040"/>
    </source>
</evidence>
<feature type="chain" id="PRO_5040507558" description="Aminopeptidase" evidence="23">
    <location>
        <begin position="20"/>
        <end position="929"/>
    </location>
</feature>
<evidence type="ECO:0000313" key="28">
    <source>
        <dbReference type="Proteomes" id="UP001152759"/>
    </source>
</evidence>
<dbReference type="GO" id="GO:0005886">
    <property type="term" value="C:plasma membrane"/>
    <property type="evidence" value="ECO:0007669"/>
    <property type="project" value="UniProtKB-SubCell"/>
</dbReference>
<dbReference type="InterPro" id="IPR045357">
    <property type="entry name" value="Aminopeptidase_N-like_N"/>
</dbReference>
<evidence type="ECO:0000256" key="9">
    <source>
        <dbReference type="ARBA" id="ARBA00022723"/>
    </source>
</evidence>
<keyword evidence="5" id="KW-1003">Cell membrane</keyword>
<sequence>MVQLLLYISMGWILGQATGFRAPQPYRLDGSVVPYHYDLFLEVNLDPTGLHDEKDYFKFRGYVKIKMACKETTNKIVLHARNLTIFQSYVRLNELSSSGLESNRIMISDHSHNLEYEQLIVETESELAAGKNYSYKLPFFGKLRKDRMGLYRAFYRDSNNVTRPLAVTQFEPTYARRAFPCFDEPHMKATFTLTIQHCSKYTALSNMPLVDQVPVRGKVDWVRDRFAKSLPMSTYLVAFVVSDFAHHEMMRSKSGIEIRVWARPNHVERNLTKFASNYAPKVLDYLEKYFDMKYPLPKLDMVAIPPKYFPVGGMENWGLITFSESSFLLEESATKVWRVASIITHEIAHQWVGNLVTMKWWSDLWLNEGLASYFHIFATDAMNPEWNVQMQSQIEDLTTTWQKPGPVRASVSRPEDFIGLFGPERYKKGMFMIRMIGHFLGMEILRAGLMHYMKRHQYGNVVQDDLWTALTEVAHENGVLDPKTSVKTIMDPWTTQTGYPVLDVKKNSNGTLTLSQRMFDPKCVPSKTTAKNGSTYWPIPITYTTGKIADFSNTKPGQWLTGEQNPMISDIKVAARDWIVFNLQVAALYKVNYYEENWELLKGALETRETREKIHPLNREQIYRDALDFGWSQELDYKLVFSLCASLRHETDYLPLSGALASLRQLDLVLRRSPNHAYFKNYLQKLMNPIVKESGSLAETPIEARTIEKQSLMAEVATHFKIGNYERQALYLFANWSSSLTPDSVIPIPRNVLRQVCCIALKKRGAEVWDFLWKRYRNSVSAPFKSIILSSLTCSNKVGDLEQYLEWVYNRTSEVRPTESLTLFEAVADNEVGFDVAKDFFMKRVSDIFAYHGAKKSEMGRYVEILADQMVTTAEYDEMKAFIEKYDGFFKFSVPAVERALDKIDTNIGWHSVHCGKLVEYLAPALQSL</sequence>
<dbReference type="GO" id="GO:0005737">
    <property type="term" value="C:cytoplasm"/>
    <property type="evidence" value="ECO:0007669"/>
    <property type="project" value="TreeGrafter"/>
</dbReference>
<evidence type="ECO:0000259" key="25">
    <source>
        <dbReference type="Pfam" id="PF11838"/>
    </source>
</evidence>
<dbReference type="InterPro" id="IPR034016">
    <property type="entry name" value="M1_APN-typ"/>
</dbReference>
<dbReference type="FunFam" id="1.10.390.10:FF:000013">
    <property type="entry name" value="Aminopeptidase N"/>
    <property type="match status" value="1"/>
</dbReference>
<dbReference type="GO" id="GO:0070006">
    <property type="term" value="F:metalloaminopeptidase activity"/>
    <property type="evidence" value="ECO:0007669"/>
    <property type="project" value="TreeGrafter"/>
</dbReference>
<dbReference type="InterPro" id="IPR014782">
    <property type="entry name" value="Peptidase_M1_dom"/>
</dbReference>
<proteinExistence type="inferred from homology"/>
<evidence type="ECO:0000256" key="17">
    <source>
        <dbReference type="ARBA" id="ARBA00023180"/>
    </source>
</evidence>
<feature type="domain" description="Peptidase M1 membrane alanine aminopeptidase" evidence="24">
    <location>
        <begin position="274"/>
        <end position="493"/>
    </location>
</feature>
<feature type="binding site" evidence="20">
    <location>
        <position position="368"/>
    </location>
    <ligand>
        <name>Zn(2+)</name>
        <dbReference type="ChEBI" id="CHEBI:29105"/>
        <note>catalytic</note>
    </ligand>
</feature>
<accession>A0A9P0AN52</accession>
<evidence type="ECO:0000256" key="18">
    <source>
        <dbReference type="ARBA" id="ARBA00023288"/>
    </source>
</evidence>
<dbReference type="PRINTS" id="PR00756">
    <property type="entry name" value="ALADIPTASE"/>
</dbReference>
<evidence type="ECO:0000256" key="15">
    <source>
        <dbReference type="ARBA" id="ARBA00023049"/>
    </source>
</evidence>
<evidence type="ECO:0000256" key="2">
    <source>
        <dbReference type="ARBA" id="ARBA00004609"/>
    </source>
</evidence>
<dbReference type="GO" id="GO:0005615">
    <property type="term" value="C:extracellular space"/>
    <property type="evidence" value="ECO:0007669"/>
    <property type="project" value="TreeGrafter"/>
</dbReference>
<dbReference type="PANTHER" id="PTHR11533:SF253">
    <property type="entry name" value="AMINOPEPTIDASE-RELATED"/>
    <property type="match status" value="1"/>
</dbReference>
<evidence type="ECO:0000256" key="6">
    <source>
        <dbReference type="ARBA" id="ARBA00022622"/>
    </source>
</evidence>
<comment type="cofactor">
    <cofactor evidence="20 22">
        <name>Zn(2+)</name>
        <dbReference type="ChEBI" id="CHEBI:29105"/>
    </cofactor>
    <text evidence="20 22">Binds 1 zinc ion per subunit.</text>
</comment>
<protein>
    <recommendedName>
        <fullName evidence="22">Aminopeptidase</fullName>
        <ecNumber evidence="22">3.4.11.-</ecNumber>
    </recommendedName>
</protein>
<evidence type="ECO:0000256" key="20">
    <source>
        <dbReference type="PIRSR" id="PIRSR634016-3"/>
    </source>
</evidence>
<evidence type="ECO:0000256" key="16">
    <source>
        <dbReference type="ARBA" id="ARBA00023136"/>
    </source>
</evidence>
<keyword evidence="15 22" id="KW-0482">Metalloprotease</keyword>
<dbReference type="GO" id="GO:0008270">
    <property type="term" value="F:zinc ion binding"/>
    <property type="evidence" value="ECO:0007669"/>
    <property type="project" value="UniProtKB-UniRule"/>
</dbReference>
<evidence type="ECO:0000256" key="5">
    <source>
        <dbReference type="ARBA" id="ARBA00022475"/>
    </source>
</evidence>
<dbReference type="Gene3D" id="1.10.390.10">
    <property type="entry name" value="Neutral Protease Domain 2"/>
    <property type="match status" value="1"/>
</dbReference>
<keyword evidence="8" id="KW-0812">Transmembrane</keyword>
<name>A0A9P0AN52_BEMTA</name>
<keyword evidence="12 20" id="KW-0862">Zinc</keyword>
<dbReference type="Gene3D" id="2.60.40.1730">
    <property type="entry name" value="tricorn interacting facor f3 domain"/>
    <property type="match status" value="1"/>
</dbReference>
<dbReference type="InterPro" id="IPR050344">
    <property type="entry name" value="Peptidase_M1_aminopeptidases"/>
</dbReference>
<evidence type="ECO:0000259" key="26">
    <source>
        <dbReference type="Pfam" id="PF17900"/>
    </source>
</evidence>
<evidence type="ECO:0000256" key="11">
    <source>
        <dbReference type="ARBA" id="ARBA00022801"/>
    </source>
</evidence>
<evidence type="ECO:0000256" key="12">
    <source>
        <dbReference type="ARBA" id="ARBA00022833"/>
    </source>
</evidence>
<dbReference type="InterPro" id="IPR001930">
    <property type="entry name" value="Peptidase_M1"/>
</dbReference>
<feature type="site" description="Transition state stabilizer" evidence="21">
    <location>
        <position position="426"/>
    </location>
</feature>
<gene>
    <name evidence="27" type="ORF">BEMITA_LOCUS13389</name>
</gene>
<feature type="domain" description="ERAP1-like C-terminal" evidence="25">
    <location>
        <begin position="578"/>
        <end position="905"/>
    </location>
</feature>
<dbReference type="GO" id="GO:0042277">
    <property type="term" value="F:peptide binding"/>
    <property type="evidence" value="ECO:0007669"/>
    <property type="project" value="TreeGrafter"/>
</dbReference>
<evidence type="ECO:0000256" key="7">
    <source>
        <dbReference type="ARBA" id="ARBA00022670"/>
    </source>
</evidence>
<keyword evidence="14" id="KW-1133">Transmembrane helix</keyword>
<evidence type="ECO:0000256" key="8">
    <source>
        <dbReference type="ARBA" id="ARBA00022692"/>
    </source>
</evidence>
<dbReference type="EMBL" id="OU963870">
    <property type="protein sequence ID" value="CAH0395171.1"/>
    <property type="molecule type" value="Genomic_DNA"/>
</dbReference>
<dbReference type="Pfam" id="PF17900">
    <property type="entry name" value="Peptidase_M1_N"/>
    <property type="match status" value="1"/>
</dbReference>
<evidence type="ECO:0000256" key="13">
    <source>
        <dbReference type="ARBA" id="ARBA00022968"/>
    </source>
</evidence>
<feature type="binding site" evidence="20">
    <location>
        <position position="349"/>
    </location>
    <ligand>
        <name>Zn(2+)</name>
        <dbReference type="ChEBI" id="CHEBI:29105"/>
        <note>catalytic</note>
    </ligand>
</feature>
<dbReference type="InterPro" id="IPR024571">
    <property type="entry name" value="ERAP1-like_C_dom"/>
</dbReference>
<evidence type="ECO:0000256" key="10">
    <source>
        <dbReference type="ARBA" id="ARBA00022729"/>
    </source>
</evidence>
<evidence type="ECO:0000256" key="1">
    <source>
        <dbReference type="ARBA" id="ARBA00004606"/>
    </source>
</evidence>
<reference evidence="27" key="1">
    <citation type="submission" date="2021-12" db="EMBL/GenBank/DDBJ databases">
        <authorList>
            <person name="King R."/>
        </authorList>
    </citation>
    <scope>NUCLEOTIDE SEQUENCE</scope>
</reference>
<evidence type="ECO:0000256" key="4">
    <source>
        <dbReference type="ARBA" id="ARBA00022438"/>
    </source>
</evidence>
<keyword evidence="18" id="KW-0449">Lipoprotein</keyword>
<feature type="active site" description="Proton acceptor" evidence="19">
    <location>
        <position position="346"/>
    </location>
</feature>
<comment type="similarity">
    <text evidence="3 22">Belongs to the peptidase M1 family.</text>
</comment>
<dbReference type="GO" id="GO:0098552">
    <property type="term" value="C:side of membrane"/>
    <property type="evidence" value="ECO:0007669"/>
    <property type="project" value="UniProtKB-KW"/>
</dbReference>
<keyword evidence="9 20" id="KW-0479">Metal-binding</keyword>
<evidence type="ECO:0000256" key="23">
    <source>
        <dbReference type="SAM" id="SignalP"/>
    </source>
</evidence>
<dbReference type="SUPFAM" id="SSF55486">
    <property type="entry name" value="Metalloproteases ('zincins'), catalytic domain"/>
    <property type="match status" value="1"/>
</dbReference>
<keyword evidence="28" id="KW-1185">Reference proteome</keyword>
<dbReference type="EC" id="3.4.11.-" evidence="22"/>
<keyword evidence="6" id="KW-0336">GPI-anchor</keyword>
<dbReference type="Pfam" id="PF01433">
    <property type="entry name" value="Peptidase_M1"/>
    <property type="match status" value="1"/>
</dbReference>
<dbReference type="SUPFAM" id="SSF63737">
    <property type="entry name" value="Leukotriene A4 hydrolase N-terminal domain"/>
    <property type="match status" value="1"/>
</dbReference>
<dbReference type="InterPro" id="IPR042097">
    <property type="entry name" value="Aminopeptidase_N-like_N_sf"/>
</dbReference>
<dbReference type="FunFam" id="2.60.40.1910:FF:000008">
    <property type="entry name" value="Aminopeptidase"/>
    <property type="match status" value="1"/>
</dbReference>
<dbReference type="CDD" id="cd09601">
    <property type="entry name" value="M1_APN-Q_like"/>
    <property type="match status" value="1"/>
</dbReference>
<keyword evidence="17" id="KW-0325">Glycoprotein</keyword>
<keyword evidence="16" id="KW-0472">Membrane</keyword>
<dbReference type="Proteomes" id="UP001152759">
    <property type="component" value="Chromosome 9"/>
</dbReference>
<feature type="signal peptide" evidence="23">
    <location>
        <begin position="1"/>
        <end position="19"/>
    </location>
</feature>
<dbReference type="Pfam" id="PF11838">
    <property type="entry name" value="ERAP1_C"/>
    <property type="match status" value="1"/>
</dbReference>
<evidence type="ECO:0000256" key="19">
    <source>
        <dbReference type="PIRSR" id="PIRSR634016-1"/>
    </source>
</evidence>